<proteinExistence type="inferred from homology"/>
<evidence type="ECO:0000256" key="1">
    <source>
        <dbReference type="RuleBase" id="RU363044"/>
    </source>
</evidence>
<organism evidence="3 4">
    <name type="scientific">Rhizophagus clarus</name>
    <dbReference type="NCBI Taxonomy" id="94130"/>
    <lineage>
        <taxon>Eukaryota</taxon>
        <taxon>Fungi</taxon>
        <taxon>Fungi incertae sedis</taxon>
        <taxon>Mucoromycota</taxon>
        <taxon>Glomeromycotina</taxon>
        <taxon>Glomeromycetes</taxon>
        <taxon>Glomerales</taxon>
        <taxon>Glomeraceae</taxon>
        <taxon>Rhizophagus</taxon>
    </lineage>
</organism>
<dbReference type="PANTHER" id="PTHR47642:SF5">
    <property type="entry name" value="ATP-DEPENDENT DNA HELICASE"/>
    <property type="match status" value="1"/>
</dbReference>
<dbReference type="InterPro" id="IPR051055">
    <property type="entry name" value="PIF1_helicase"/>
</dbReference>
<comment type="similarity">
    <text evidence="1">Belongs to the helicase family.</text>
</comment>
<evidence type="ECO:0000259" key="2">
    <source>
        <dbReference type="Pfam" id="PF05970"/>
    </source>
</evidence>
<dbReference type="AlphaFoldDB" id="A0A2Z6QWY4"/>
<feature type="domain" description="DNA helicase Pif1-like DEAD-box helicase" evidence="2">
    <location>
        <begin position="259"/>
        <end position="327"/>
    </location>
</feature>
<protein>
    <recommendedName>
        <fullName evidence="1">ATP-dependent DNA helicase</fullName>
        <ecNumber evidence="1">5.6.2.3</ecNumber>
    </recommendedName>
</protein>
<keyword evidence="4" id="KW-1185">Reference proteome</keyword>
<dbReference type="EMBL" id="BEXD01000149">
    <property type="protein sequence ID" value="GBB84746.1"/>
    <property type="molecule type" value="Genomic_DNA"/>
</dbReference>
<dbReference type="GO" id="GO:0006281">
    <property type="term" value="P:DNA repair"/>
    <property type="evidence" value="ECO:0007669"/>
    <property type="project" value="UniProtKB-KW"/>
</dbReference>
<dbReference type="CDD" id="cd18809">
    <property type="entry name" value="SF1_C_RecD"/>
    <property type="match status" value="1"/>
</dbReference>
<dbReference type="Gene3D" id="3.40.50.300">
    <property type="entry name" value="P-loop containing nucleotide triphosphate hydrolases"/>
    <property type="match status" value="1"/>
</dbReference>
<keyword evidence="1" id="KW-0347">Helicase</keyword>
<dbReference type="STRING" id="94130.A0A2Z6QWY4"/>
<evidence type="ECO:0000313" key="3">
    <source>
        <dbReference type="EMBL" id="GBB84746.1"/>
    </source>
</evidence>
<reference evidence="3 4" key="1">
    <citation type="submission" date="2017-11" db="EMBL/GenBank/DDBJ databases">
        <title>The genome of Rhizophagus clarus HR1 reveals common genetic basis of auxotrophy among arbuscular mycorrhizal fungi.</title>
        <authorList>
            <person name="Kobayashi Y."/>
        </authorList>
    </citation>
    <scope>NUCLEOTIDE SEQUENCE [LARGE SCALE GENOMIC DNA]</scope>
    <source>
        <strain evidence="3 4">HR1</strain>
    </source>
</reference>
<keyword evidence="1" id="KW-0067">ATP-binding</keyword>
<dbReference type="GO" id="GO:0006310">
    <property type="term" value="P:DNA recombination"/>
    <property type="evidence" value="ECO:0007669"/>
    <property type="project" value="UniProtKB-KW"/>
</dbReference>
<dbReference type="GO" id="GO:0043139">
    <property type="term" value="F:5'-3' DNA helicase activity"/>
    <property type="evidence" value="ECO:0007669"/>
    <property type="project" value="UniProtKB-EC"/>
</dbReference>
<comment type="caution">
    <text evidence="3">The sequence shown here is derived from an EMBL/GenBank/DDBJ whole genome shotgun (WGS) entry which is preliminary data.</text>
</comment>
<dbReference type="InterPro" id="IPR010285">
    <property type="entry name" value="DNA_helicase_pif1-like_DEAD"/>
</dbReference>
<dbReference type="EC" id="5.6.2.3" evidence="1"/>
<evidence type="ECO:0000313" key="4">
    <source>
        <dbReference type="Proteomes" id="UP000247702"/>
    </source>
</evidence>
<dbReference type="GO" id="GO:0005524">
    <property type="term" value="F:ATP binding"/>
    <property type="evidence" value="ECO:0007669"/>
    <property type="project" value="UniProtKB-KW"/>
</dbReference>
<accession>A0A2Z6QWY4</accession>
<comment type="catalytic activity">
    <reaction evidence="1">
        <text>ATP + H2O = ADP + phosphate + H(+)</text>
        <dbReference type="Rhea" id="RHEA:13065"/>
        <dbReference type="ChEBI" id="CHEBI:15377"/>
        <dbReference type="ChEBI" id="CHEBI:15378"/>
        <dbReference type="ChEBI" id="CHEBI:30616"/>
        <dbReference type="ChEBI" id="CHEBI:43474"/>
        <dbReference type="ChEBI" id="CHEBI:456216"/>
        <dbReference type="EC" id="5.6.2.3"/>
    </reaction>
</comment>
<name>A0A2Z6QWY4_9GLOM</name>
<sequence>MNNSSNRHPMIDTYGSYIRLLLGGIDPRGAIHTHGIAFLEKSIDELIQNNTIRADLPNPELEPELYQKVLAHQIHHCQAHHCGGPPAPGERCSKGFSQPLSNHTYEDENTLRYIYKRTKEEDRWVVPYHPPILLLWNAHICFQYVTSAHLQKKKIRVHGTNLLLLLLSSSERIRSIKPIYILQQEDENVDPYWSDAVDKYFERPVNSIFDEITYSIQDLQTIIENQLMHLMKSISPFALHAPLYQPSDQYQVYTILERYWGKMEDKKHPYFFLTGSASTGKTFMIFQIIELLKQRNQNYILMVPTGVATENIGGKTIHSTLRIKDILNNSDLFAKLHKKLIEFGGIPILLIRDLAQLPPVKGAQVFFSPVWKICFPLFLTFSRRQQNDLPFYSSLQNVRFGIITDDDKKMIFENVKQPSTVSTPLETTFITGFKHLVHNLNATIASQLLSLQPNQSPLISIAIDYYNDEPINTDELIKCLTSIQIIRVKVLNESLIEVVFPISTGMVIMKVEKDTAYFVINGSSARRTQFSLQNAFSLTVHKTQGLTLPHITVSLDTSMFAYGQTYVTMSRATSWQTLDITYFDLISIKANKKMIKEYERLQEENRTKLRKYLIDINFI</sequence>
<dbReference type="GO" id="GO:0000723">
    <property type="term" value="P:telomere maintenance"/>
    <property type="evidence" value="ECO:0007669"/>
    <property type="project" value="InterPro"/>
</dbReference>
<keyword evidence="1" id="KW-0547">Nucleotide-binding</keyword>
<dbReference type="GO" id="GO:0016887">
    <property type="term" value="F:ATP hydrolysis activity"/>
    <property type="evidence" value="ECO:0007669"/>
    <property type="project" value="RHEA"/>
</dbReference>
<gene>
    <name evidence="3" type="ORF">RclHR1_11310003</name>
</gene>
<dbReference type="Pfam" id="PF05970">
    <property type="entry name" value="PIF1"/>
    <property type="match status" value="1"/>
</dbReference>
<keyword evidence="1" id="KW-0234">DNA repair</keyword>
<dbReference type="PANTHER" id="PTHR47642">
    <property type="entry name" value="ATP-DEPENDENT DNA HELICASE"/>
    <property type="match status" value="1"/>
</dbReference>
<keyword evidence="1" id="KW-0227">DNA damage</keyword>
<dbReference type="InterPro" id="IPR027417">
    <property type="entry name" value="P-loop_NTPase"/>
</dbReference>
<dbReference type="SUPFAM" id="SSF52540">
    <property type="entry name" value="P-loop containing nucleoside triphosphate hydrolases"/>
    <property type="match status" value="2"/>
</dbReference>
<keyword evidence="1" id="KW-0233">DNA recombination</keyword>
<keyword evidence="1" id="KW-0378">Hydrolase</keyword>
<dbReference type="Proteomes" id="UP000247702">
    <property type="component" value="Unassembled WGS sequence"/>
</dbReference>
<comment type="cofactor">
    <cofactor evidence="1">
        <name>Mg(2+)</name>
        <dbReference type="ChEBI" id="CHEBI:18420"/>
    </cofactor>
</comment>